<comment type="caution">
    <text evidence="1">The sequence shown here is derived from an EMBL/GenBank/DDBJ whole genome shotgun (WGS) entry which is preliminary data.</text>
</comment>
<dbReference type="EMBL" id="JBHSFV010000001">
    <property type="protein sequence ID" value="MFC4632729.1"/>
    <property type="molecule type" value="Genomic_DNA"/>
</dbReference>
<protein>
    <submittedName>
        <fullName evidence="1">Uncharacterized protein</fullName>
    </submittedName>
</protein>
<reference evidence="2" key="1">
    <citation type="journal article" date="2019" name="Int. J. Syst. Evol. Microbiol.">
        <title>The Global Catalogue of Microorganisms (GCM) 10K type strain sequencing project: providing services to taxonomists for standard genome sequencing and annotation.</title>
        <authorList>
            <consortium name="The Broad Institute Genomics Platform"/>
            <consortium name="The Broad Institute Genome Sequencing Center for Infectious Disease"/>
            <person name="Wu L."/>
            <person name="Ma J."/>
        </authorList>
    </citation>
    <scope>NUCLEOTIDE SEQUENCE [LARGE SCALE GENOMIC DNA]</scope>
    <source>
        <strain evidence="2">YJ-61-S</strain>
    </source>
</reference>
<dbReference type="Gene3D" id="2.120.10.80">
    <property type="entry name" value="Kelch-type beta propeller"/>
    <property type="match status" value="1"/>
</dbReference>
<evidence type="ECO:0000313" key="2">
    <source>
        <dbReference type="Proteomes" id="UP001596043"/>
    </source>
</evidence>
<dbReference type="SUPFAM" id="SSF117281">
    <property type="entry name" value="Kelch motif"/>
    <property type="match status" value="1"/>
</dbReference>
<accession>A0ABV9HRC9</accession>
<gene>
    <name evidence="1" type="ORF">ACFO3O_02360</name>
</gene>
<sequence length="602" mass="66711">MSYIITGGNNTVTSGSPIQLSIHISRESLEEILLMGVFTIKGFANIASGKSLENTKCVLYGQKADDGTYATTPTEIVTLLPDSADFDKQSYRFSKYFDEEYTYITIEIHAETALMNVQTTHLTISFYDKNNTDSVGNVLLNAIDFEVYREELTPEILSFTADPSVLQGDVNQVALQWQIKGNTFTYKLLEGLTVLDSGEGSGLENRTYTTVPRIGDHLYTLEVTQGNAIVTNAIKVRALDNSELSQKANPQSPLMIGNFCASQNLNYLFSLMLKKEGKNAVIDHIGYTSEGFSGHWDAIALSQADKDALKPFAASPMVHLRRVGEVYGSIFFIGGSYVKPLECENAVAIIHLDSEEDKVSVVSDLPWESRMGHSCTLFTHGGVDKIWLLGGVDEYGNTLDDVWVSGNGKEWDNLNKNGVVQTKNIPVSMNWDARCLAGVTVQLDDHGAKKALWLGGGFSEIGGKETSDVWTFENEKWSRIYWSTSNPFSINDNSYLSSGLAFIGRDTVQSTGISIIGGYDRDNVKRYFKKINLRNGYYSTSNLTESTKAGSFDTSDNAYVVTAYFKGSLWFMVFTNEGDIGITYSKLYYWIPIRTSQTLILS</sequence>
<dbReference type="Proteomes" id="UP001596043">
    <property type="component" value="Unassembled WGS sequence"/>
</dbReference>
<organism evidence="1 2">
    <name type="scientific">Dokdonia ponticola</name>
    <dbReference type="NCBI Taxonomy" id="2041041"/>
    <lineage>
        <taxon>Bacteria</taxon>
        <taxon>Pseudomonadati</taxon>
        <taxon>Bacteroidota</taxon>
        <taxon>Flavobacteriia</taxon>
        <taxon>Flavobacteriales</taxon>
        <taxon>Flavobacteriaceae</taxon>
        <taxon>Dokdonia</taxon>
    </lineage>
</organism>
<dbReference type="InterPro" id="IPR015915">
    <property type="entry name" value="Kelch-typ_b-propeller"/>
</dbReference>
<keyword evidence="2" id="KW-1185">Reference proteome</keyword>
<proteinExistence type="predicted"/>
<name>A0ABV9HRC9_9FLAO</name>
<dbReference type="RefSeq" id="WP_379976932.1">
    <property type="nucleotide sequence ID" value="NZ_JBHSFV010000001.1"/>
</dbReference>
<evidence type="ECO:0000313" key="1">
    <source>
        <dbReference type="EMBL" id="MFC4632729.1"/>
    </source>
</evidence>